<evidence type="ECO:0000256" key="4">
    <source>
        <dbReference type="ARBA" id="ARBA00022553"/>
    </source>
</evidence>
<evidence type="ECO:0000256" key="6">
    <source>
        <dbReference type="ARBA" id="ARBA00022741"/>
    </source>
</evidence>
<dbReference type="SUPFAM" id="SSF158472">
    <property type="entry name" value="HAMP domain-like"/>
    <property type="match status" value="1"/>
</dbReference>
<evidence type="ECO:0000256" key="7">
    <source>
        <dbReference type="ARBA" id="ARBA00022777"/>
    </source>
</evidence>
<keyword evidence="8" id="KW-0067">ATP-binding</keyword>
<protein>
    <recommendedName>
        <fullName evidence="3">histidine kinase</fullName>
        <ecNumber evidence="3">2.7.13.3</ecNumber>
    </recommendedName>
</protein>
<comment type="catalytic activity">
    <reaction evidence="1">
        <text>ATP + protein L-histidine = ADP + protein N-phospho-L-histidine.</text>
        <dbReference type="EC" id="2.7.13.3"/>
    </reaction>
</comment>
<dbReference type="InterPro" id="IPR005467">
    <property type="entry name" value="His_kinase_dom"/>
</dbReference>
<dbReference type="AlphaFoldDB" id="A0A1X0Y633"/>
<evidence type="ECO:0000313" key="15">
    <source>
        <dbReference type="Proteomes" id="UP000193136"/>
    </source>
</evidence>
<feature type="transmembrane region" description="Helical" evidence="11">
    <location>
        <begin position="251"/>
        <end position="270"/>
    </location>
</feature>
<comment type="caution">
    <text evidence="14">The sequence shown here is derived from an EMBL/GenBank/DDBJ whole genome shotgun (WGS) entry which is preliminary data.</text>
</comment>
<dbReference type="Gene3D" id="6.10.340.10">
    <property type="match status" value="1"/>
</dbReference>
<keyword evidence="5" id="KW-0808">Transferase</keyword>
<feature type="domain" description="Histidine kinase" evidence="12">
    <location>
        <begin position="355"/>
        <end position="564"/>
    </location>
</feature>
<keyword evidence="7" id="KW-0418">Kinase</keyword>
<dbReference type="GO" id="GO:0016020">
    <property type="term" value="C:membrane"/>
    <property type="evidence" value="ECO:0007669"/>
    <property type="project" value="UniProtKB-SubCell"/>
</dbReference>
<evidence type="ECO:0000256" key="1">
    <source>
        <dbReference type="ARBA" id="ARBA00000085"/>
    </source>
</evidence>
<keyword evidence="11" id="KW-0812">Transmembrane</keyword>
<evidence type="ECO:0000259" key="13">
    <source>
        <dbReference type="PROSITE" id="PS50885"/>
    </source>
</evidence>
<evidence type="ECO:0000259" key="12">
    <source>
        <dbReference type="PROSITE" id="PS50109"/>
    </source>
</evidence>
<dbReference type="Pfam" id="PF00672">
    <property type="entry name" value="HAMP"/>
    <property type="match status" value="1"/>
</dbReference>
<dbReference type="SUPFAM" id="SSF47384">
    <property type="entry name" value="Homodimeric domain of signal transducing histidine kinase"/>
    <property type="match status" value="1"/>
</dbReference>
<feature type="domain" description="HAMP" evidence="13">
    <location>
        <begin position="272"/>
        <end position="324"/>
    </location>
</feature>
<dbReference type="Pfam" id="PF02518">
    <property type="entry name" value="HATPase_c"/>
    <property type="match status" value="1"/>
</dbReference>
<dbReference type="CDD" id="cd00082">
    <property type="entry name" value="HisKA"/>
    <property type="match status" value="1"/>
</dbReference>
<dbReference type="InterPro" id="IPR003661">
    <property type="entry name" value="HisK_dim/P_dom"/>
</dbReference>
<sequence length="569" mass="62805">MFLCGVHLSGGCSVEVSEKIIFPDDSEQDLVAVGSGSVYRSSESAVVSGQPAPLPGRELPTSGLKYPRAPQRQSSHPAEARQMRIATRIFLYLFTLVTVASAVLGYVSIQDERIHLLAGVRSEARLMARSLAAVLRRYHPGDPAVDLNRLLADITPREWEPPPMLRFYTRDGAPTGVACAECNPLALPHKRIDLSVLGANGREDIIETGTEQFFSIIVPVRGVGNSPQGALEVVLPLRQVNQTLAGLTRRFLFFTLALILGLGVVISLITRWNISQPLQKLAVAARRLGTGNLALRIEPSNVPDLDQLVDELNRMAVSLEEQYRSREDFYQQKLELERGLRHAEKLASVGQLTSGMAHEIGTPLNVIIGRAEQLLGRMAADDPGRRALESIIDQSEQIAGLIERLLAFSRQDIKCWEEVDLEGLLRESLSLCRMRFPKRDFSVDLELDLQVASMTGDTNALRQLFVNLMLNAIQAVEGQGRIRVSSVLTEKRIQVVFEDNGPGIPEQLREKVFEPFFTSKDVGEGTGLGLYITANIVEDHGGDIRIEDRAGGGARFVMTFPFRQERSQA</sequence>
<evidence type="ECO:0000256" key="9">
    <source>
        <dbReference type="ARBA" id="ARBA00023012"/>
    </source>
</evidence>
<name>A0A1X0Y633_9BACT</name>
<proteinExistence type="predicted"/>
<keyword evidence="11" id="KW-1133">Transmembrane helix</keyword>
<keyword evidence="6" id="KW-0547">Nucleotide-binding</keyword>
<dbReference type="InterPro" id="IPR004358">
    <property type="entry name" value="Sig_transdc_His_kin-like_C"/>
</dbReference>
<dbReference type="SUPFAM" id="SSF55874">
    <property type="entry name" value="ATPase domain of HSP90 chaperone/DNA topoisomerase II/histidine kinase"/>
    <property type="match status" value="1"/>
</dbReference>
<feature type="transmembrane region" description="Helical" evidence="11">
    <location>
        <begin position="89"/>
        <end position="109"/>
    </location>
</feature>
<evidence type="ECO:0000256" key="11">
    <source>
        <dbReference type="SAM" id="Phobius"/>
    </source>
</evidence>
<organism evidence="14 15">
    <name type="scientific">Geothermobacter hydrogeniphilus</name>
    <dbReference type="NCBI Taxonomy" id="1969733"/>
    <lineage>
        <taxon>Bacteria</taxon>
        <taxon>Pseudomonadati</taxon>
        <taxon>Thermodesulfobacteriota</taxon>
        <taxon>Desulfuromonadia</taxon>
        <taxon>Desulfuromonadales</taxon>
        <taxon>Geothermobacteraceae</taxon>
        <taxon>Geothermobacter</taxon>
    </lineage>
</organism>
<dbReference type="OrthoDB" id="9781147at2"/>
<dbReference type="Pfam" id="PF00512">
    <property type="entry name" value="HisKA"/>
    <property type="match status" value="1"/>
</dbReference>
<evidence type="ECO:0000256" key="5">
    <source>
        <dbReference type="ARBA" id="ARBA00022679"/>
    </source>
</evidence>
<dbReference type="GO" id="GO:0005524">
    <property type="term" value="F:ATP binding"/>
    <property type="evidence" value="ECO:0007669"/>
    <property type="project" value="UniProtKB-KW"/>
</dbReference>
<keyword evidence="11" id="KW-0472">Membrane</keyword>
<dbReference type="SMART" id="SM00388">
    <property type="entry name" value="HisKA"/>
    <property type="match status" value="1"/>
</dbReference>
<dbReference type="PROSITE" id="PS50885">
    <property type="entry name" value="HAMP"/>
    <property type="match status" value="1"/>
</dbReference>
<dbReference type="InterPro" id="IPR003660">
    <property type="entry name" value="HAMP_dom"/>
</dbReference>
<dbReference type="GO" id="GO:0000155">
    <property type="term" value="F:phosphorelay sensor kinase activity"/>
    <property type="evidence" value="ECO:0007669"/>
    <property type="project" value="InterPro"/>
</dbReference>
<dbReference type="Proteomes" id="UP000193136">
    <property type="component" value="Unassembled WGS sequence"/>
</dbReference>
<evidence type="ECO:0000256" key="8">
    <source>
        <dbReference type="ARBA" id="ARBA00022840"/>
    </source>
</evidence>
<dbReference type="InterPro" id="IPR003594">
    <property type="entry name" value="HATPase_dom"/>
</dbReference>
<dbReference type="EMBL" id="NAAD01000007">
    <property type="protein sequence ID" value="ORJ60596.1"/>
    <property type="molecule type" value="Genomic_DNA"/>
</dbReference>
<dbReference type="PROSITE" id="PS50109">
    <property type="entry name" value="HIS_KIN"/>
    <property type="match status" value="1"/>
</dbReference>
<reference evidence="14 15" key="1">
    <citation type="submission" date="2017-03" db="EMBL/GenBank/DDBJ databases">
        <title>Genome sequence of Geothermobacter sp. EPR-M, Deep-Sea Iron Reducer.</title>
        <authorList>
            <person name="Tully B."/>
            <person name="Savalia P."/>
            <person name="Abuyen K."/>
            <person name="Baughan C."/>
            <person name="Romero E."/>
            <person name="Ronkowski C."/>
            <person name="Torres B."/>
            <person name="Tremblay J."/>
            <person name="Trujillo A."/>
            <person name="Tyler M."/>
            <person name="Perez-Rodriguez I."/>
            <person name="Amend J."/>
        </authorList>
    </citation>
    <scope>NUCLEOTIDE SEQUENCE [LARGE SCALE GENOMIC DNA]</scope>
    <source>
        <strain evidence="14 15">EPR-M</strain>
    </source>
</reference>
<evidence type="ECO:0000313" key="14">
    <source>
        <dbReference type="EMBL" id="ORJ60596.1"/>
    </source>
</evidence>
<keyword evidence="15" id="KW-1185">Reference proteome</keyword>
<evidence type="ECO:0000256" key="2">
    <source>
        <dbReference type="ARBA" id="ARBA00004370"/>
    </source>
</evidence>
<dbReference type="EC" id="2.7.13.3" evidence="3"/>
<dbReference type="PANTHER" id="PTHR43065:SF10">
    <property type="entry name" value="PEROXIDE STRESS-ACTIVATED HISTIDINE KINASE MAK3"/>
    <property type="match status" value="1"/>
</dbReference>
<evidence type="ECO:0000256" key="3">
    <source>
        <dbReference type="ARBA" id="ARBA00012438"/>
    </source>
</evidence>
<gene>
    <name evidence="14" type="ORF">B5V00_07095</name>
</gene>
<comment type="subcellular location">
    <subcellularLocation>
        <location evidence="2">Membrane</location>
    </subcellularLocation>
</comment>
<evidence type="ECO:0000256" key="10">
    <source>
        <dbReference type="SAM" id="MobiDB-lite"/>
    </source>
</evidence>
<dbReference type="InterPro" id="IPR036890">
    <property type="entry name" value="HATPase_C_sf"/>
</dbReference>
<accession>A0A1X0Y633</accession>
<dbReference type="PRINTS" id="PR00344">
    <property type="entry name" value="BCTRLSENSOR"/>
</dbReference>
<dbReference type="CDD" id="cd06225">
    <property type="entry name" value="HAMP"/>
    <property type="match status" value="1"/>
</dbReference>
<dbReference type="RefSeq" id="WP_085010077.1">
    <property type="nucleotide sequence ID" value="NZ_NAAD01000007.1"/>
</dbReference>
<dbReference type="PANTHER" id="PTHR43065">
    <property type="entry name" value="SENSOR HISTIDINE KINASE"/>
    <property type="match status" value="1"/>
</dbReference>
<keyword evidence="4" id="KW-0597">Phosphoprotein</keyword>
<dbReference type="Gene3D" id="1.10.287.130">
    <property type="match status" value="1"/>
</dbReference>
<dbReference type="InterPro" id="IPR036097">
    <property type="entry name" value="HisK_dim/P_sf"/>
</dbReference>
<dbReference type="SMART" id="SM00304">
    <property type="entry name" value="HAMP"/>
    <property type="match status" value="1"/>
</dbReference>
<dbReference type="STRING" id="1969733.B5V00_07095"/>
<dbReference type="SMART" id="SM00387">
    <property type="entry name" value="HATPase_c"/>
    <property type="match status" value="1"/>
</dbReference>
<keyword evidence="9" id="KW-0902">Two-component regulatory system</keyword>
<dbReference type="Gene3D" id="3.30.565.10">
    <property type="entry name" value="Histidine kinase-like ATPase, C-terminal domain"/>
    <property type="match status" value="1"/>
</dbReference>
<feature type="region of interest" description="Disordered" evidence="10">
    <location>
        <begin position="47"/>
        <end position="78"/>
    </location>
</feature>